<dbReference type="Proteomes" id="UP000242287">
    <property type="component" value="Unassembled WGS sequence"/>
</dbReference>
<keyword evidence="4" id="KW-1185">Reference proteome</keyword>
<feature type="region of interest" description="Disordered" evidence="1">
    <location>
        <begin position="59"/>
        <end position="80"/>
    </location>
</feature>
<dbReference type="AlphaFoldDB" id="A0A2A9NJ71"/>
<feature type="domain" description="Hypervirulence associated protein TUDOR" evidence="2">
    <location>
        <begin position="17"/>
        <end position="71"/>
    </location>
</feature>
<proteinExistence type="predicted"/>
<organism evidence="3 4">
    <name type="scientific">Amanita thiersii Skay4041</name>
    <dbReference type="NCBI Taxonomy" id="703135"/>
    <lineage>
        <taxon>Eukaryota</taxon>
        <taxon>Fungi</taxon>
        <taxon>Dikarya</taxon>
        <taxon>Basidiomycota</taxon>
        <taxon>Agaricomycotina</taxon>
        <taxon>Agaricomycetes</taxon>
        <taxon>Agaricomycetidae</taxon>
        <taxon>Agaricales</taxon>
        <taxon>Pluteineae</taxon>
        <taxon>Amanitaceae</taxon>
        <taxon>Amanita</taxon>
    </lineage>
</organism>
<dbReference type="InterPro" id="IPR021331">
    <property type="entry name" value="Hva1_TUDOR"/>
</dbReference>
<accession>A0A2A9NJ71</accession>
<evidence type="ECO:0000313" key="4">
    <source>
        <dbReference type="Proteomes" id="UP000242287"/>
    </source>
</evidence>
<sequence>MSTSEVYDKHGKPIQVGDIVSSKARGGKQTGEVTAIDITEEDAKARGVTRPPKVLYTDQHGHSIAHNPGTLVHGEDPFDK</sequence>
<reference evidence="3 4" key="1">
    <citation type="submission" date="2014-02" db="EMBL/GenBank/DDBJ databases">
        <title>Transposable element dynamics among asymbiotic and ectomycorrhizal Amanita fungi.</title>
        <authorList>
            <consortium name="DOE Joint Genome Institute"/>
            <person name="Hess J."/>
            <person name="Skrede I."/>
            <person name="Wolfe B."/>
            <person name="LaButti K."/>
            <person name="Ohm R.A."/>
            <person name="Grigoriev I.V."/>
            <person name="Pringle A."/>
        </authorList>
    </citation>
    <scope>NUCLEOTIDE SEQUENCE [LARGE SCALE GENOMIC DNA]</scope>
    <source>
        <strain evidence="3 4">SKay4041</strain>
    </source>
</reference>
<gene>
    <name evidence="3" type="ORF">AMATHDRAFT_147760</name>
</gene>
<evidence type="ECO:0000259" key="2">
    <source>
        <dbReference type="Pfam" id="PF11160"/>
    </source>
</evidence>
<evidence type="ECO:0000256" key="1">
    <source>
        <dbReference type="SAM" id="MobiDB-lite"/>
    </source>
</evidence>
<dbReference type="OrthoDB" id="2138648at2759"/>
<dbReference type="Pfam" id="PF11160">
    <property type="entry name" value="Hva1_TUDOR"/>
    <property type="match status" value="1"/>
</dbReference>
<protein>
    <recommendedName>
        <fullName evidence="2">Hypervirulence associated protein TUDOR domain-containing protein</fullName>
    </recommendedName>
</protein>
<dbReference type="STRING" id="703135.A0A2A9NJ71"/>
<evidence type="ECO:0000313" key="3">
    <source>
        <dbReference type="EMBL" id="PFH49364.1"/>
    </source>
</evidence>
<dbReference type="Gene3D" id="2.30.30.1060">
    <property type="match status" value="1"/>
</dbReference>
<dbReference type="EMBL" id="KZ302031">
    <property type="protein sequence ID" value="PFH49364.1"/>
    <property type="molecule type" value="Genomic_DNA"/>
</dbReference>
<name>A0A2A9NJ71_9AGAR</name>